<comment type="caution">
    <text evidence="3">The sequence shown here is derived from an EMBL/GenBank/DDBJ whole genome shotgun (WGS) entry which is preliminary data.</text>
</comment>
<evidence type="ECO:0000256" key="2">
    <source>
        <dbReference type="SAM" id="Phobius"/>
    </source>
</evidence>
<dbReference type="AlphaFoldDB" id="A0A3N1VTL9"/>
<proteinExistence type="predicted"/>
<gene>
    <name evidence="3" type="ORF">EDC27_0394</name>
</gene>
<keyword evidence="2" id="KW-0472">Membrane</keyword>
<dbReference type="EMBL" id="RJVA01000009">
    <property type="protein sequence ID" value="ROR03137.1"/>
    <property type="molecule type" value="Genomic_DNA"/>
</dbReference>
<evidence type="ECO:0000313" key="3">
    <source>
        <dbReference type="EMBL" id="ROR03137.1"/>
    </source>
</evidence>
<keyword evidence="2" id="KW-0812">Transmembrane</keyword>
<feature type="region of interest" description="Disordered" evidence="1">
    <location>
        <begin position="1"/>
        <end position="23"/>
    </location>
</feature>
<dbReference type="Pfam" id="PF07963">
    <property type="entry name" value="N_methyl"/>
    <property type="match status" value="1"/>
</dbReference>
<evidence type="ECO:0000313" key="4">
    <source>
        <dbReference type="Proteomes" id="UP000276223"/>
    </source>
</evidence>
<dbReference type="NCBIfam" id="TIGR02532">
    <property type="entry name" value="IV_pilin_GFxxxE"/>
    <property type="match status" value="1"/>
</dbReference>
<dbReference type="RefSeq" id="WP_170161516.1">
    <property type="nucleotide sequence ID" value="NZ_RJVA01000009.1"/>
</dbReference>
<name>A0A3N1VTL9_9BACT</name>
<organism evidence="3 4">
    <name type="scientific">Desulfosoma caldarium</name>
    <dbReference type="NCBI Taxonomy" id="610254"/>
    <lineage>
        <taxon>Bacteria</taxon>
        <taxon>Pseudomonadati</taxon>
        <taxon>Thermodesulfobacteriota</taxon>
        <taxon>Syntrophobacteria</taxon>
        <taxon>Syntrophobacterales</taxon>
        <taxon>Syntrophobacteraceae</taxon>
        <taxon>Desulfosoma</taxon>
    </lineage>
</organism>
<keyword evidence="4" id="KW-1185">Reference proteome</keyword>
<accession>A0A3N1VTL9</accession>
<feature type="transmembrane region" description="Helical" evidence="2">
    <location>
        <begin position="33"/>
        <end position="57"/>
    </location>
</feature>
<dbReference type="InterPro" id="IPR012902">
    <property type="entry name" value="N_methyl_site"/>
</dbReference>
<protein>
    <submittedName>
        <fullName evidence="3">Prepilin-type N-terminal cleavage/methylation domain-containing protein</fullName>
    </submittedName>
</protein>
<keyword evidence="2" id="KW-1133">Transmembrane helix</keyword>
<reference evidence="3 4" key="1">
    <citation type="submission" date="2018-11" db="EMBL/GenBank/DDBJ databases">
        <title>Genomic Encyclopedia of Type Strains, Phase IV (KMG-IV): sequencing the most valuable type-strain genomes for metagenomic binning, comparative biology and taxonomic classification.</title>
        <authorList>
            <person name="Goeker M."/>
        </authorList>
    </citation>
    <scope>NUCLEOTIDE SEQUENCE [LARGE SCALE GENOMIC DNA]</scope>
    <source>
        <strain evidence="3 4">DSM 22027</strain>
    </source>
</reference>
<sequence length="249" mass="27609">MRARPVFQPRADEPQSPGGRCGQDTHGADFTPFGFTLVEVLVAMVLTAMVITLLSSAMRFGLLSWRKLGPENHADILAYAVPVSLERYLEWAATEATVWRGRPGYVFPLCGTAHGLAFYSTYGPPGSDRQGLRLIGYLYDASRHVLEVYDVDLVEKEGEVTDWVRLAEELVHGAHDAGPPLSRYGNVTAFELAYAETDPSDSTREAIGWKDRWTCEENLKLPRRVRLIFGVGTGSSKKVSSWVFSTEVP</sequence>
<evidence type="ECO:0000256" key="1">
    <source>
        <dbReference type="SAM" id="MobiDB-lite"/>
    </source>
</evidence>
<dbReference type="Proteomes" id="UP000276223">
    <property type="component" value="Unassembled WGS sequence"/>
</dbReference>